<dbReference type="SMART" id="SM00382">
    <property type="entry name" value="AAA"/>
    <property type="match status" value="1"/>
</dbReference>
<organism evidence="5 6">
    <name type="scientific">Nocardioides dubius</name>
    <dbReference type="NCBI Taxonomy" id="317019"/>
    <lineage>
        <taxon>Bacteria</taxon>
        <taxon>Bacillati</taxon>
        <taxon>Actinomycetota</taxon>
        <taxon>Actinomycetes</taxon>
        <taxon>Propionibacteriales</taxon>
        <taxon>Nocardioidaceae</taxon>
        <taxon>Nocardioides</taxon>
    </lineage>
</organism>
<dbReference type="SUPFAM" id="SSF52540">
    <property type="entry name" value="P-loop containing nucleoside triphosphate hydrolases"/>
    <property type="match status" value="1"/>
</dbReference>
<evidence type="ECO:0000313" key="6">
    <source>
        <dbReference type="Proteomes" id="UP001501581"/>
    </source>
</evidence>
<dbReference type="Pfam" id="PF00005">
    <property type="entry name" value="ABC_tran"/>
    <property type="match status" value="1"/>
</dbReference>
<dbReference type="RefSeq" id="WP_343994328.1">
    <property type="nucleotide sequence ID" value="NZ_BAAALG010000009.1"/>
</dbReference>
<keyword evidence="6" id="KW-1185">Reference proteome</keyword>
<dbReference type="InterPro" id="IPR003439">
    <property type="entry name" value="ABC_transporter-like_ATP-bd"/>
</dbReference>
<dbReference type="PROSITE" id="PS00211">
    <property type="entry name" value="ABC_TRANSPORTER_1"/>
    <property type="match status" value="1"/>
</dbReference>
<sequence length="239" mass="25361">MSAVRLKGIAMTYPGPPVVQALRDVDLTVPEGDFVAIVGPSGSGKSTLLNILGLLDRPTAGSYELAGVDVAALGERDRAAVRGQRLGFVFQSFHLLDQRSALENVMLAALYQPRRAARRSAAGAGPAQAGRMSIPDRAAQVLASVGLSHRKVAMPSHLSGGERQRVAIARALMNSPSLLLCDEPTGNLDTANTAKVMSLLQDLNSQGQTVVIITHDRSVAERAKRRVSITDGILTEVHR</sequence>
<dbReference type="EMBL" id="BAAALG010000009">
    <property type="protein sequence ID" value="GAA1103032.1"/>
    <property type="molecule type" value="Genomic_DNA"/>
</dbReference>
<dbReference type="PANTHER" id="PTHR24220">
    <property type="entry name" value="IMPORT ATP-BINDING PROTEIN"/>
    <property type="match status" value="1"/>
</dbReference>
<dbReference type="CDD" id="cd03255">
    <property type="entry name" value="ABC_MJ0796_LolCDE_FtsE"/>
    <property type="match status" value="1"/>
</dbReference>
<evidence type="ECO:0000256" key="3">
    <source>
        <dbReference type="ARBA" id="ARBA00022840"/>
    </source>
</evidence>
<dbReference type="InterPro" id="IPR003593">
    <property type="entry name" value="AAA+_ATPase"/>
</dbReference>
<dbReference type="PROSITE" id="PS50893">
    <property type="entry name" value="ABC_TRANSPORTER_2"/>
    <property type="match status" value="1"/>
</dbReference>
<evidence type="ECO:0000313" key="5">
    <source>
        <dbReference type="EMBL" id="GAA1103032.1"/>
    </source>
</evidence>
<evidence type="ECO:0000256" key="2">
    <source>
        <dbReference type="ARBA" id="ARBA00022741"/>
    </source>
</evidence>
<comment type="caution">
    <text evidence="5">The sequence shown here is derived from an EMBL/GenBank/DDBJ whole genome shotgun (WGS) entry which is preliminary data.</text>
</comment>
<keyword evidence="3 5" id="KW-0067">ATP-binding</keyword>
<dbReference type="InterPro" id="IPR017871">
    <property type="entry name" value="ABC_transporter-like_CS"/>
</dbReference>
<keyword evidence="2" id="KW-0547">Nucleotide-binding</keyword>
<evidence type="ECO:0000256" key="1">
    <source>
        <dbReference type="ARBA" id="ARBA00022448"/>
    </source>
</evidence>
<feature type="domain" description="ABC transporter" evidence="4">
    <location>
        <begin position="4"/>
        <end position="239"/>
    </location>
</feature>
<dbReference type="Gene3D" id="3.40.50.300">
    <property type="entry name" value="P-loop containing nucleotide triphosphate hydrolases"/>
    <property type="match status" value="1"/>
</dbReference>
<gene>
    <name evidence="5" type="ORF">GCM10009668_22150</name>
</gene>
<dbReference type="InterPro" id="IPR017911">
    <property type="entry name" value="MacB-like_ATP-bd"/>
</dbReference>
<dbReference type="PANTHER" id="PTHR24220:SF86">
    <property type="entry name" value="ABC TRANSPORTER ABCH.1"/>
    <property type="match status" value="1"/>
</dbReference>
<dbReference type="GO" id="GO:0005524">
    <property type="term" value="F:ATP binding"/>
    <property type="evidence" value="ECO:0007669"/>
    <property type="project" value="UniProtKB-KW"/>
</dbReference>
<name>A0ABN1TX24_9ACTN</name>
<dbReference type="InterPro" id="IPR015854">
    <property type="entry name" value="ABC_transpr_LolD-like"/>
</dbReference>
<proteinExistence type="predicted"/>
<accession>A0ABN1TX24</accession>
<dbReference type="Proteomes" id="UP001501581">
    <property type="component" value="Unassembled WGS sequence"/>
</dbReference>
<evidence type="ECO:0000259" key="4">
    <source>
        <dbReference type="PROSITE" id="PS50893"/>
    </source>
</evidence>
<reference evidence="5 6" key="1">
    <citation type="journal article" date="2019" name="Int. J. Syst. Evol. Microbiol.">
        <title>The Global Catalogue of Microorganisms (GCM) 10K type strain sequencing project: providing services to taxonomists for standard genome sequencing and annotation.</title>
        <authorList>
            <consortium name="The Broad Institute Genomics Platform"/>
            <consortium name="The Broad Institute Genome Sequencing Center for Infectious Disease"/>
            <person name="Wu L."/>
            <person name="Ma J."/>
        </authorList>
    </citation>
    <scope>NUCLEOTIDE SEQUENCE [LARGE SCALE GENOMIC DNA]</scope>
    <source>
        <strain evidence="5 6">JCM 13008</strain>
    </source>
</reference>
<protein>
    <submittedName>
        <fullName evidence="5">ABC transporter ATP-binding protein</fullName>
    </submittedName>
</protein>
<keyword evidence="1" id="KW-0813">Transport</keyword>
<dbReference type="InterPro" id="IPR027417">
    <property type="entry name" value="P-loop_NTPase"/>
</dbReference>